<reference evidence="1 2" key="1">
    <citation type="journal article" date="2017" name="Genome Biol. Evol.">
        <title>Trajectories and Drivers of Genome Evolution in Surface-Associated Marine Phaeobacter.</title>
        <authorList>
            <person name="Freese H.M."/>
            <person name="Sikorski J."/>
            <person name="Bunk B."/>
            <person name="Scheuner C."/>
            <person name="Meier-Kolthoff J.P."/>
            <person name="Sproer C."/>
            <person name="Gram L."/>
            <person name="Overmann J."/>
        </authorList>
    </citation>
    <scope>NUCLEOTIDE SEQUENCE [LARGE SCALE GENOMIC DNA]</scope>
    <source>
        <strain evidence="1 2">P66</strain>
    </source>
</reference>
<dbReference type="EMBL" id="CP010705">
    <property type="protein sequence ID" value="AUQ95951.1"/>
    <property type="molecule type" value="Genomic_DNA"/>
</dbReference>
<dbReference type="RefSeq" id="WP_102874967.1">
    <property type="nucleotide sequence ID" value="NZ_CP010705.1"/>
</dbReference>
<evidence type="ECO:0008006" key="3">
    <source>
        <dbReference type="Google" id="ProtNLM"/>
    </source>
</evidence>
<evidence type="ECO:0000313" key="1">
    <source>
        <dbReference type="EMBL" id="AUQ95951.1"/>
    </source>
</evidence>
<gene>
    <name evidence="1" type="ORF">PhaeoP66_03209</name>
</gene>
<proteinExistence type="predicted"/>
<protein>
    <recommendedName>
        <fullName evidence="3">Rho termination factor N-terminal domain-containing protein</fullName>
    </recommendedName>
</protein>
<accession>A0ABM6RHJ8</accession>
<name>A0ABM6RHJ8_9RHOB</name>
<sequence length="168" mass="17596">MEKANIWLALNEDMANMVPKSGVTPAEVALLTAIHGENSVRDIDILDEDADIAGRQLLQNLSFRYGGAVDSDNTPIIRKVFPTSTSPVPQTFGELGLSDEQFTAASVEKMLGDGASTKSIDDMTKAELVAFAQAKDIDINASDNKSVVLSAIEAALADESGGPGSALG</sequence>
<organism evidence="1 2">
    <name type="scientific">Phaeobacter inhibens</name>
    <dbReference type="NCBI Taxonomy" id="221822"/>
    <lineage>
        <taxon>Bacteria</taxon>
        <taxon>Pseudomonadati</taxon>
        <taxon>Pseudomonadota</taxon>
        <taxon>Alphaproteobacteria</taxon>
        <taxon>Rhodobacterales</taxon>
        <taxon>Roseobacteraceae</taxon>
        <taxon>Phaeobacter</taxon>
    </lineage>
</organism>
<dbReference type="Proteomes" id="UP000236536">
    <property type="component" value="Chromosome"/>
</dbReference>
<evidence type="ECO:0000313" key="2">
    <source>
        <dbReference type="Proteomes" id="UP000236536"/>
    </source>
</evidence>
<keyword evidence="2" id="KW-1185">Reference proteome</keyword>
<reference evidence="1 2" key="2">
    <citation type="journal article" date="2017" name="Int. J. Syst. Evol. Microbiol.">
        <title>Adaptation of Surface-Associated Bacteria to the Open Ocean: A Genomically Distinct Subpopulation of Phaeobacter gallaeciensis Colonizes Pacific Mesozooplankton.</title>
        <authorList>
            <person name="Freese H.M."/>
            <person name="Methner A."/>
            <person name="Overmann J."/>
        </authorList>
    </citation>
    <scope>NUCLEOTIDE SEQUENCE [LARGE SCALE GENOMIC DNA]</scope>
    <source>
        <strain evidence="1 2">P66</strain>
    </source>
</reference>